<dbReference type="HOGENOM" id="CLU_2046783_0_0_0"/>
<keyword evidence="2" id="KW-1185">Reference proteome</keyword>
<proteinExistence type="predicted"/>
<sequence length="120" mass="13549">MTNKHVFVVYSGESDPGRVYHALVYALQAARRGDEVRLFFAGDGTYWPEVLENEHPTMGDMFQELKNRNVIEGVTKTCAMAYGRAEAAGKILPLVSGPEDSRGQIDLLDFADRSYRIWTY</sequence>
<gene>
    <name evidence="1" type="ORF">Y981_08595</name>
</gene>
<dbReference type="KEGG" id="lfp:Y981_08595"/>
<reference evidence="2" key="1">
    <citation type="submission" date="2014-02" db="EMBL/GenBank/DDBJ databases">
        <title>Complete genome sequence and comparative genomic analysis of the nitrogen-fixing bacterium Leptospirillum ferriphilum YSK.</title>
        <authorList>
            <person name="Guo X."/>
            <person name="Yin H."/>
            <person name="Liang Y."/>
            <person name="Hu Q."/>
            <person name="Ma L."/>
            <person name="Xiao Y."/>
            <person name="Zhang X."/>
            <person name="Qiu G."/>
            <person name="Liu X."/>
        </authorList>
    </citation>
    <scope>NUCLEOTIDE SEQUENCE [LARGE SCALE GENOMIC DNA]</scope>
    <source>
        <strain evidence="2">YSK</strain>
    </source>
</reference>
<protein>
    <submittedName>
        <fullName evidence="1">Uncharacterized protein</fullName>
    </submittedName>
</protein>
<evidence type="ECO:0000313" key="2">
    <source>
        <dbReference type="Proteomes" id="UP000027059"/>
    </source>
</evidence>
<dbReference type="RefSeq" id="WP_038505682.1">
    <property type="nucleotide sequence ID" value="NZ_CP007243.1"/>
</dbReference>
<evidence type="ECO:0000313" key="1">
    <source>
        <dbReference type="EMBL" id="AIA30794.1"/>
    </source>
</evidence>
<dbReference type="InterPro" id="IPR027396">
    <property type="entry name" value="DsrEFH-like"/>
</dbReference>
<dbReference type="AlphaFoldDB" id="A0A059XQH0"/>
<dbReference type="Proteomes" id="UP000027059">
    <property type="component" value="Chromosome"/>
</dbReference>
<dbReference type="OrthoDB" id="9807925at2"/>
<reference evidence="1 2" key="2">
    <citation type="journal article" date="2015" name="Biomed. Res. Int.">
        <title>Effects of Arsenite Resistance on the Growth and Functional Gene Expression of Leptospirillum ferriphilum and Acidithiobacillus thiooxidans in Pure Culture and Coculture.</title>
        <authorList>
            <person name="Jiang H."/>
            <person name="Liang Y."/>
            <person name="Yin H."/>
            <person name="Xiao Y."/>
            <person name="Guo X."/>
            <person name="Xu Y."/>
            <person name="Hu Q."/>
            <person name="Liu H."/>
            <person name="Liu X."/>
        </authorList>
    </citation>
    <scope>NUCLEOTIDE SEQUENCE [LARGE SCALE GENOMIC DNA]</scope>
    <source>
        <strain evidence="1 2">YSK</strain>
    </source>
</reference>
<organism evidence="1 2">
    <name type="scientific">Leptospirillum ferriphilum YSK</name>
    <dbReference type="NCBI Taxonomy" id="1441628"/>
    <lineage>
        <taxon>Bacteria</taxon>
        <taxon>Pseudomonadati</taxon>
        <taxon>Nitrospirota</taxon>
        <taxon>Nitrospiria</taxon>
        <taxon>Nitrospirales</taxon>
        <taxon>Nitrospiraceae</taxon>
        <taxon>Leptospirillum</taxon>
    </lineage>
</organism>
<accession>A0A059XQH0</accession>
<dbReference type="SUPFAM" id="SSF75169">
    <property type="entry name" value="DsrEFH-like"/>
    <property type="match status" value="1"/>
</dbReference>
<name>A0A059XQH0_9BACT</name>
<dbReference type="InterPro" id="IPR003787">
    <property type="entry name" value="Sulphur_relay_DsrE/F-like"/>
</dbReference>
<dbReference type="EMBL" id="CP007243">
    <property type="protein sequence ID" value="AIA30794.1"/>
    <property type="molecule type" value="Genomic_DNA"/>
</dbReference>
<dbReference type="Gene3D" id="3.40.1260.10">
    <property type="entry name" value="DsrEFH-like"/>
    <property type="match status" value="1"/>
</dbReference>
<dbReference type="Pfam" id="PF02635">
    <property type="entry name" value="DsrE"/>
    <property type="match status" value="1"/>
</dbReference>